<evidence type="ECO:0000256" key="7">
    <source>
        <dbReference type="ARBA" id="ARBA00022593"/>
    </source>
</evidence>
<keyword evidence="14" id="KW-0653">Protein transport</keyword>
<dbReference type="InterPro" id="IPR006845">
    <property type="entry name" value="Pex_N"/>
</dbReference>
<dbReference type="InterPro" id="IPR017907">
    <property type="entry name" value="Znf_RING_CS"/>
</dbReference>
<evidence type="ECO:0000313" key="22">
    <source>
        <dbReference type="Proteomes" id="UP000095009"/>
    </source>
</evidence>
<evidence type="ECO:0000256" key="16">
    <source>
        <dbReference type="ARBA" id="ARBA00023136"/>
    </source>
</evidence>
<dbReference type="PANTHER" id="PTHR23350:SF0">
    <property type="entry name" value="PEROXISOME BIOGENESIS FACTOR 10"/>
    <property type="match status" value="1"/>
</dbReference>
<dbReference type="PROSITE" id="PS00518">
    <property type="entry name" value="ZF_RING_1"/>
    <property type="match status" value="1"/>
</dbReference>
<evidence type="ECO:0000256" key="1">
    <source>
        <dbReference type="ARBA" id="ARBA00000900"/>
    </source>
</evidence>
<dbReference type="GO" id="GO:0005778">
    <property type="term" value="C:peroxisomal membrane"/>
    <property type="evidence" value="ECO:0007669"/>
    <property type="project" value="UniProtKB-SubCell"/>
</dbReference>
<dbReference type="GO" id="GO:0016567">
    <property type="term" value="P:protein ubiquitination"/>
    <property type="evidence" value="ECO:0007669"/>
    <property type="project" value="UniProtKB-ARBA"/>
</dbReference>
<comment type="subcellular location">
    <subcellularLocation>
        <location evidence="2">Peroxisome membrane</location>
        <topology evidence="2">Multi-pass membrane protein</topology>
    </subcellularLocation>
</comment>
<evidence type="ECO:0000256" key="12">
    <source>
        <dbReference type="ARBA" id="ARBA00022786"/>
    </source>
</evidence>
<keyword evidence="11 19" id="KW-0863">Zinc-finger</keyword>
<proteinExistence type="inferred from homology"/>
<evidence type="ECO:0000256" key="4">
    <source>
        <dbReference type="ARBA" id="ARBA00008704"/>
    </source>
</evidence>
<reference evidence="21 22" key="1">
    <citation type="journal article" date="2016" name="Proc. Natl. Acad. Sci. U.S.A.">
        <title>Comparative genomics of biotechnologically important yeasts.</title>
        <authorList>
            <person name="Riley R."/>
            <person name="Haridas S."/>
            <person name="Wolfe K.H."/>
            <person name="Lopes M.R."/>
            <person name="Hittinger C.T."/>
            <person name="Goeker M."/>
            <person name="Salamov A.A."/>
            <person name="Wisecaver J.H."/>
            <person name="Long T.M."/>
            <person name="Calvey C.H."/>
            <person name="Aerts A.L."/>
            <person name="Barry K.W."/>
            <person name="Choi C."/>
            <person name="Clum A."/>
            <person name="Coughlan A.Y."/>
            <person name="Deshpande S."/>
            <person name="Douglass A.P."/>
            <person name="Hanson S.J."/>
            <person name="Klenk H.-P."/>
            <person name="LaButti K.M."/>
            <person name="Lapidus A."/>
            <person name="Lindquist E.A."/>
            <person name="Lipzen A.M."/>
            <person name="Meier-Kolthoff J.P."/>
            <person name="Ohm R.A."/>
            <person name="Otillar R.P."/>
            <person name="Pangilinan J.L."/>
            <person name="Peng Y."/>
            <person name="Rokas A."/>
            <person name="Rosa C.A."/>
            <person name="Scheuner C."/>
            <person name="Sibirny A.A."/>
            <person name="Slot J.C."/>
            <person name="Stielow J.B."/>
            <person name="Sun H."/>
            <person name="Kurtzman C.P."/>
            <person name="Blackwell M."/>
            <person name="Grigoriev I.V."/>
            <person name="Jeffries T.W."/>
        </authorList>
    </citation>
    <scope>NUCLEOTIDE SEQUENCE [LARGE SCALE GENOMIC DNA]</scope>
    <source>
        <strain evidence="21 22">DSM 6958</strain>
    </source>
</reference>
<evidence type="ECO:0000256" key="17">
    <source>
        <dbReference type="ARBA" id="ARBA00023140"/>
    </source>
</evidence>
<keyword evidence="15" id="KW-1133">Transmembrane helix</keyword>
<dbReference type="PROSITE" id="PS50089">
    <property type="entry name" value="ZF_RING_2"/>
    <property type="match status" value="1"/>
</dbReference>
<comment type="pathway">
    <text evidence="3">Protein modification; protein ubiquitination.</text>
</comment>
<evidence type="ECO:0000256" key="10">
    <source>
        <dbReference type="ARBA" id="ARBA00022723"/>
    </source>
</evidence>
<dbReference type="SMART" id="SM00184">
    <property type="entry name" value="RING"/>
    <property type="match status" value="1"/>
</dbReference>
<keyword evidence="9" id="KW-0812">Transmembrane</keyword>
<keyword evidence="16" id="KW-0472">Membrane</keyword>
<evidence type="ECO:0000256" key="19">
    <source>
        <dbReference type="PROSITE-ProRule" id="PRU00175"/>
    </source>
</evidence>
<gene>
    <name evidence="21" type="ORF">NADFUDRAFT_52036</name>
</gene>
<dbReference type="Proteomes" id="UP000095009">
    <property type="component" value="Unassembled WGS sequence"/>
</dbReference>
<comment type="catalytic activity">
    <reaction evidence="1">
        <text>S-ubiquitinyl-[E2 ubiquitin-conjugating enzyme]-L-cysteine + [acceptor protein]-L-lysine = [E2 ubiquitin-conjugating enzyme]-L-cysteine + N(6)-ubiquitinyl-[acceptor protein]-L-lysine.</text>
        <dbReference type="EC" id="2.3.2.27"/>
    </reaction>
</comment>
<dbReference type="SUPFAM" id="SSF57850">
    <property type="entry name" value="RING/U-box"/>
    <property type="match status" value="1"/>
</dbReference>
<dbReference type="EC" id="2.3.2.27" evidence="5"/>
<sequence>MSGNEPNSSHHLFPFAGAPEIIRANQKDVYVENVLTDKLFTVLREFTNVRFVHTHSTEIATLSKLLYLGLTTAIGTKTLGEEYTDILFVTKDGRERPGLPRRAGYILSNTLLPYIINKQFTKIKAKLTSFLRNQSLSARNNYLKVIASFLAKGIESISSFETLLTINLTIFYFYGSYYQLSKRIWGLRYIFGHRLRKNESRMGYEVLGLLLLIRLGTSLLTKVYYKIKDSVAVDVKAESVLNKNPCVSNEEKSTIDNDEYHFPAKISLNNPSVMEFIPPSSRSCTLCLSSMVDPASTPCGHVFCWNCISEWCREKPECPLCRQVAFENNLLLLVG</sequence>
<feature type="domain" description="RING-type" evidence="20">
    <location>
        <begin position="284"/>
        <end position="322"/>
    </location>
</feature>
<keyword evidence="6" id="KW-0813">Transport</keyword>
<dbReference type="GO" id="GO:0008270">
    <property type="term" value="F:zinc ion binding"/>
    <property type="evidence" value="ECO:0007669"/>
    <property type="project" value="UniProtKB-KW"/>
</dbReference>
<keyword evidence="17" id="KW-0576">Peroxisome</keyword>
<dbReference type="CDD" id="cd16527">
    <property type="entry name" value="RING-HC_PEX10"/>
    <property type="match status" value="1"/>
</dbReference>
<name>A0A1E3PJS0_9ASCO</name>
<evidence type="ECO:0000256" key="5">
    <source>
        <dbReference type="ARBA" id="ARBA00012483"/>
    </source>
</evidence>
<evidence type="ECO:0000256" key="6">
    <source>
        <dbReference type="ARBA" id="ARBA00022448"/>
    </source>
</evidence>
<dbReference type="AlphaFoldDB" id="A0A1E3PJS0"/>
<keyword evidence="10" id="KW-0479">Metal-binding</keyword>
<keyword evidence="13" id="KW-0862">Zinc</keyword>
<dbReference type="InterPro" id="IPR025654">
    <property type="entry name" value="PEX2/10"/>
</dbReference>
<dbReference type="InterPro" id="IPR013083">
    <property type="entry name" value="Znf_RING/FYVE/PHD"/>
</dbReference>
<evidence type="ECO:0000259" key="20">
    <source>
        <dbReference type="PROSITE" id="PS50089"/>
    </source>
</evidence>
<protein>
    <recommendedName>
        <fullName evidence="5">RING-type E3 ubiquitin transferase</fullName>
        <ecNumber evidence="5">2.3.2.27</ecNumber>
    </recommendedName>
    <alternativeName>
        <fullName evidence="18">Peroxin-10</fullName>
    </alternativeName>
</protein>
<dbReference type="InterPro" id="IPR001841">
    <property type="entry name" value="Znf_RING"/>
</dbReference>
<comment type="similarity">
    <text evidence="4">Belongs to the pex2/pex10/pex12 family.</text>
</comment>
<dbReference type="EMBL" id="KV454410">
    <property type="protein sequence ID" value="ODQ65444.1"/>
    <property type="molecule type" value="Genomic_DNA"/>
</dbReference>
<dbReference type="Gene3D" id="3.30.40.10">
    <property type="entry name" value="Zinc/RING finger domain, C3HC4 (zinc finger)"/>
    <property type="match status" value="1"/>
</dbReference>
<dbReference type="PANTHER" id="PTHR23350">
    <property type="entry name" value="PEROXISOME ASSEMBLY PROTEIN 10"/>
    <property type="match status" value="1"/>
</dbReference>
<keyword evidence="12" id="KW-0833">Ubl conjugation pathway</keyword>
<dbReference type="GO" id="GO:0061630">
    <property type="term" value="F:ubiquitin protein ligase activity"/>
    <property type="evidence" value="ECO:0007669"/>
    <property type="project" value="UniProtKB-EC"/>
</dbReference>
<organism evidence="21 22">
    <name type="scientific">Nadsonia fulvescens var. elongata DSM 6958</name>
    <dbReference type="NCBI Taxonomy" id="857566"/>
    <lineage>
        <taxon>Eukaryota</taxon>
        <taxon>Fungi</taxon>
        <taxon>Dikarya</taxon>
        <taxon>Ascomycota</taxon>
        <taxon>Saccharomycotina</taxon>
        <taxon>Dipodascomycetes</taxon>
        <taxon>Dipodascales</taxon>
        <taxon>Dipodascales incertae sedis</taxon>
        <taxon>Nadsonia</taxon>
    </lineage>
</organism>
<accession>A0A1E3PJS0</accession>
<dbReference type="Pfam" id="PF13639">
    <property type="entry name" value="zf-RING_2"/>
    <property type="match status" value="1"/>
</dbReference>
<evidence type="ECO:0000313" key="21">
    <source>
        <dbReference type="EMBL" id="ODQ65444.1"/>
    </source>
</evidence>
<evidence type="ECO:0000256" key="3">
    <source>
        <dbReference type="ARBA" id="ARBA00004906"/>
    </source>
</evidence>
<keyword evidence="7" id="KW-0962">Peroxisome biogenesis</keyword>
<evidence type="ECO:0000256" key="9">
    <source>
        <dbReference type="ARBA" id="ARBA00022692"/>
    </source>
</evidence>
<evidence type="ECO:0000256" key="15">
    <source>
        <dbReference type="ARBA" id="ARBA00022989"/>
    </source>
</evidence>
<dbReference type="STRING" id="857566.A0A1E3PJS0"/>
<evidence type="ECO:0000256" key="13">
    <source>
        <dbReference type="ARBA" id="ARBA00022833"/>
    </source>
</evidence>
<keyword evidence="22" id="KW-1185">Reference proteome</keyword>
<evidence type="ECO:0000256" key="2">
    <source>
        <dbReference type="ARBA" id="ARBA00004585"/>
    </source>
</evidence>
<evidence type="ECO:0000256" key="8">
    <source>
        <dbReference type="ARBA" id="ARBA00022679"/>
    </source>
</evidence>
<keyword evidence="8" id="KW-0808">Transferase</keyword>
<dbReference type="GO" id="GO:0016562">
    <property type="term" value="P:protein import into peroxisome matrix, receptor recycling"/>
    <property type="evidence" value="ECO:0007669"/>
    <property type="project" value="UniProtKB-ARBA"/>
</dbReference>
<evidence type="ECO:0000256" key="18">
    <source>
        <dbReference type="ARBA" id="ARBA00041230"/>
    </source>
</evidence>
<evidence type="ECO:0000256" key="11">
    <source>
        <dbReference type="ARBA" id="ARBA00022771"/>
    </source>
</evidence>
<dbReference type="OrthoDB" id="6270329at2759"/>
<dbReference type="Pfam" id="PF04757">
    <property type="entry name" value="Pex2_Pex12"/>
    <property type="match status" value="1"/>
</dbReference>
<evidence type="ECO:0000256" key="14">
    <source>
        <dbReference type="ARBA" id="ARBA00022927"/>
    </source>
</evidence>